<proteinExistence type="inferred from homology"/>
<dbReference type="PROSITE" id="PS00662">
    <property type="entry name" value="T2SP_E"/>
    <property type="match status" value="1"/>
</dbReference>
<reference evidence="3 4" key="1">
    <citation type="submission" date="2020-07" db="EMBL/GenBank/DDBJ databases">
        <authorList>
            <person name="Feng X."/>
        </authorList>
    </citation>
    <scope>NUCLEOTIDE SEQUENCE [LARGE SCALE GENOMIC DNA]</scope>
    <source>
        <strain evidence="3 4">JCM23202</strain>
    </source>
</reference>
<evidence type="ECO:0000259" key="2">
    <source>
        <dbReference type="PROSITE" id="PS00662"/>
    </source>
</evidence>
<dbReference type="InterPro" id="IPR050921">
    <property type="entry name" value="T4SS_GSP_E_ATPase"/>
</dbReference>
<comment type="similarity">
    <text evidence="1">Belongs to the GSP E family.</text>
</comment>
<keyword evidence="4" id="KW-1185">Reference proteome</keyword>
<dbReference type="GO" id="GO:0005524">
    <property type="term" value="F:ATP binding"/>
    <property type="evidence" value="ECO:0007669"/>
    <property type="project" value="InterPro"/>
</dbReference>
<dbReference type="InterPro" id="IPR003593">
    <property type="entry name" value="AAA+_ATPase"/>
</dbReference>
<dbReference type="GO" id="GO:0016887">
    <property type="term" value="F:ATP hydrolysis activity"/>
    <property type="evidence" value="ECO:0007669"/>
    <property type="project" value="InterPro"/>
</dbReference>
<accession>A0A7X1B3E4</accession>
<dbReference type="Gene3D" id="3.40.50.300">
    <property type="entry name" value="P-loop containing nucleotide triphosphate hydrolases"/>
    <property type="match status" value="1"/>
</dbReference>
<evidence type="ECO:0000256" key="1">
    <source>
        <dbReference type="ARBA" id="ARBA00006611"/>
    </source>
</evidence>
<dbReference type="InterPro" id="IPR006321">
    <property type="entry name" value="PilT/PilU"/>
</dbReference>
<dbReference type="PANTHER" id="PTHR30486:SF16">
    <property type="entry name" value="TWITCHING MOTILITY PROTEIN PILT"/>
    <property type="match status" value="1"/>
</dbReference>
<dbReference type="AlphaFoldDB" id="A0A7X1B3E4"/>
<dbReference type="PANTHER" id="PTHR30486">
    <property type="entry name" value="TWITCHING MOTILITY PROTEIN PILT"/>
    <property type="match status" value="1"/>
</dbReference>
<feature type="domain" description="Bacterial type II secretion system protein E" evidence="2">
    <location>
        <begin position="195"/>
        <end position="209"/>
    </location>
</feature>
<dbReference type="RefSeq" id="WP_185658809.1">
    <property type="nucleotide sequence ID" value="NZ_CAWPOO010000005.1"/>
</dbReference>
<dbReference type="SMART" id="SM00382">
    <property type="entry name" value="AAA"/>
    <property type="match status" value="1"/>
</dbReference>
<dbReference type="NCBIfam" id="TIGR01420">
    <property type="entry name" value="pilT_fam"/>
    <property type="match status" value="1"/>
</dbReference>
<organism evidence="3 4">
    <name type="scientific">Pelagicoccus albus</name>
    <dbReference type="NCBI Taxonomy" id="415222"/>
    <lineage>
        <taxon>Bacteria</taxon>
        <taxon>Pseudomonadati</taxon>
        <taxon>Verrucomicrobiota</taxon>
        <taxon>Opitutia</taxon>
        <taxon>Puniceicoccales</taxon>
        <taxon>Pelagicoccaceae</taxon>
        <taxon>Pelagicoccus</taxon>
    </lineage>
</organism>
<dbReference type="Proteomes" id="UP000526501">
    <property type="component" value="Unassembled WGS sequence"/>
</dbReference>
<dbReference type="Pfam" id="PF00437">
    <property type="entry name" value="T2SSE"/>
    <property type="match status" value="1"/>
</dbReference>
<name>A0A7X1B3E4_9BACT</name>
<evidence type="ECO:0000313" key="3">
    <source>
        <dbReference type="EMBL" id="MBC2604919.1"/>
    </source>
</evidence>
<evidence type="ECO:0000313" key="4">
    <source>
        <dbReference type="Proteomes" id="UP000526501"/>
    </source>
</evidence>
<protein>
    <submittedName>
        <fullName evidence="3">Type IV pilus twitching motility protein PilT</fullName>
    </submittedName>
</protein>
<sequence length="360" mass="39290">MSYEMNELLELVFDEGASDLHIQVGRPPTIRLGGEMISVDGPDLTPSDTEKLMQSITPDSYIQSVKTTGGADFGFAYLDRARFRVSVMRAKGTYGLVLRMIPADFIPLDKIGIPDKIRDLLYRPRGLILVTGPTGSGKSTTLASMINYINERRSGHIITIEDPIEYYHDHKKSIVTQREVGVDVDSFSGAIRSALRQDPDVILVGEMRDLETIEAAISAAETGHLVFGTLHTNSAPKTIDRIVDAFPANMKEMIRTQLASSIVGVISQVLCKKIGGGRVAGLEIMVTTTSIAALIRDNKTYRVTSDIQTGAALGMITMDTHLLSLYNQGLITAREAFEKSQSPEDMLKRLEALGATVEAS</sequence>
<dbReference type="InterPro" id="IPR027417">
    <property type="entry name" value="P-loop_NTPase"/>
</dbReference>
<dbReference type="Gene3D" id="3.30.450.90">
    <property type="match status" value="1"/>
</dbReference>
<gene>
    <name evidence="3" type="ORF">H5P27_02575</name>
</gene>
<comment type="caution">
    <text evidence="3">The sequence shown here is derived from an EMBL/GenBank/DDBJ whole genome shotgun (WGS) entry which is preliminary data.</text>
</comment>
<dbReference type="SUPFAM" id="SSF52540">
    <property type="entry name" value="P-loop containing nucleoside triphosphate hydrolases"/>
    <property type="match status" value="1"/>
</dbReference>
<dbReference type="EMBL" id="JACHVC010000005">
    <property type="protein sequence ID" value="MBC2604919.1"/>
    <property type="molecule type" value="Genomic_DNA"/>
</dbReference>
<dbReference type="CDD" id="cd01131">
    <property type="entry name" value="PilT"/>
    <property type="match status" value="1"/>
</dbReference>
<dbReference type="InterPro" id="IPR001482">
    <property type="entry name" value="T2SS/T4SS_dom"/>
</dbReference>